<reference evidence="2" key="1">
    <citation type="submission" date="2018-12" db="EMBL/GenBank/DDBJ databases">
        <authorList>
            <person name="Syme R.A."/>
            <person name="Farfan-Caceres L."/>
            <person name="Lichtenzveig J."/>
        </authorList>
    </citation>
    <scope>NUCLEOTIDE SEQUENCE</scope>
    <source>
        <strain evidence="2">Al4</strain>
    </source>
</reference>
<dbReference type="AlphaFoldDB" id="A0A8H7MJP1"/>
<feature type="domain" description="SMP-30/Gluconolactonase/LRE-like region" evidence="1">
    <location>
        <begin position="137"/>
        <end position="318"/>
    </location>
</feature>
<dbReference type="InterPro" id="IPR013658">
    <property type="entry name" value="SGL"/>
</dbReference>
<dbReference type="Gene3D" id="2.120.10.30">
    <property type="entry name" value="TolB, C-terminal domain"/>
    <property type="match status" value="1"/>
</dbReference>
<gene>
    <name evidence="2" type="ORF">EKO04_004090</name>
</gene>
<proteinExistence type="predicted"/>
<dbReference type="OrthoDB" id="423498at2759"/>
<dbReference type="InterPro" id="IPR052988">
    <property type="entry name" value="Oryzine_lactonohydrolase"/>
</dbReference>
<dbReference type="PANTHER" id="PTHR47064:SF2">
    <property type="entry name" value="SMP-30_GLUCONOLACTONASE_LRE-LIKE REGION DOMAIN-CONTAINING PROTEIN-RELATED"/>
    <property type="match status" value="1"/>
</dbReference>
<comment type="caution">
    <text evidence="2">The sequence shown here is derived from an EMBL/GenBank/DDBJ whole genome shotgun (WGS) entry which is preliminary data.</text>
</comment>
<evidence type="ECO:0000313" key="2">
    <source>
        <dbReference type="EMBL" id="KAF9697673.1"/>
    </source>
</evidence>
<evidence type="ECO:0000313" key="3">
    <source>
        <dbReference type="Proteomes" id="UP000651452"/>
    </source>
</evidence>
<dbReference type="EMBL" id="RZGK01000007">
    <property type="protein sequence ID" value="KAF9697673.1"/>
    <property type="molecule type" value="Genomic_DNA"/>
</dbReference>
<evidence type="ECO:0000259" key="1">
    <source>
        <dbReference type="Pfam" id="PF08450"/>
    </source>
</evidence>
<dbReference type="InterPro" id="IPR011042">
    <property type="entry name" value="6-blade_b-propeller_TolB-like"/>
</dbReference>
<keyword evidence="3" id="KW-1185">Reference proteome</keyword>
<dbReference type="PANTHER" id="PTHR47064">
    <property type="entry name" value="PUTATIVE (AFU_ORTHOLOGUE AFUA_1G08990)-RELATED"/>
    <property type="match status" value="1"/>
</dbReference>
<accession>A0A8H7MJP1</accession>
<dbReference type="Pfam" id="PF08450">
    <property type="entry name" value="SGL"/>
    <property type="match status" value="1"/>
</dbReference>
<dbReference type="SUPFAM" id="SSF63829">
    <property type="entry name" value="Calcium-dependent phosphotriesterase"/>
    <property type="match status" value="1"/>
</dbReference>
<sequence length="345" mass="37815">MMPDYPVTFRVYDEAANAILGDSPKLELLLESNEYPFAHEAGVFIQESNTLFITSNQYPHPETEQPHIHISRIALPSSTDSTDTKCTEITTENVPMANGGINYQNGILFCAQGTLTTPGGLAYMPLPSDPTEHTSTTSYSSKLLITSFHNRPFNSPNDVVVHSDGSLWFTDPIYGSEQGIRPPPQLPNQVYRFDPKTGGIRVVADGFGRPNGICFSPGEETCYVTDTDWIHGDGSTDETRVSHIYAFDVKMYSGQPFLINRRLFAMADVGVPDGIKCDVHGNVYSGCGDGVSIWSPGGVLLAKLLTDGGVANFCFGRDGQLFLLNEHRLWRAQISPECKGALLRI</sequence>
<dbReference type="Proteomes" id="UP000651452">
    <property type="component" value="Unassembled WGS sequence"/>
</dbReference>
<organism evidence="2 3">
    <name type="scientific">Ascochyta lentis</name>
    <dbReference type="NCBI Taxonomy" id="205686"/>
    <lineage>
        <taxon>Eukaryota</taxon>
        <taxon>Fungi</taxon>
        <taxon>Dikarya</taxon>
        <taxon>Ascomycota</taxon>
        <taxon>Pezizomycotina</taxon>
        <taxon>Dothideomycetes</taxon>
        <taxon>Pleosporomycetidae</taxon>
        <taxon>Pleosporales</taxon>
        <taxon>Pleosporineae</taxon>
        <taxon>Didymellaceae</taxon>
        <taxon>Ascochyta</taxon>
    </lineage>
</organism>
<reference evidence="2" key="2">
    <citation type="submission" date="2020-09" db="EMBL/GenBank/DDBJ databases">
        <title>Reference genome assembly for Australian Ascochyta lentis isolate Al4.</title>
        <authorList>
            <person name="Lee R.C."/>
            <person name="Farfan-Caceres L.M."/>
            <person name="Debler J.W."/>
            <person name="Williams A.H."/>
            <person name="Henares B.M."/>
        </authorList>
    </citation>
    <scope>NUCLEOTIDE SEQUENCE</scope>
    <source>
        <strain evidence="2">Al4</strain>
    </source>
</reference>
<protein>
    <recommendedName>
        <fullName evidence="1">SMP-30/Gluconolactonase/LRE-like region domain-containing protein</fullName>
    </recommendedName>
</protein>
<name>A0A8H7MJP1_9PLEO</name>